<proteinExistence type="predicted"/>
<comment type="caution">
    <text evidence="1">The sequence shown here is derived from an EMBL/GenBank/DDBJ whole genome shotgun (WGS) entry which is preliminary data.</text>
</comment>
<keyword evidence="2" id="KW-1185">Reference proteome</keyword>
<accession>A0A2G8RT88</accession>
<dbReference type="EMBL" id="AYKW01000056">
    <property type="protein sequence ID" value="PIL24721.1"/>
    <property type="molecule type" value="Genomic_DNA"/>
</dbReference>
<dbReference type="InterPro" id="IPR019587">
    <property type="entry name" value="Polyketide_cyclase/dehydratase"/>
</dbReference>
<evidence type="ECO:0000313" key="1">
    <source>
        <dbReference type="EMBL" id="PIL24721.1"/>
    </source>
</evidence>
<protein>
    <recommendedName>
        <fullName evidence="3">Coenzyme Q-binding protein COQ10 START domain-containing protein</fullName>
    </recommendedName>
</protein>
<sequence length="178" mass="20264">MSASPSTNLPNPSYTGPLTCYVSREIDAPLETVWEVLSDFTKYPEWNPFVRSQEITDKTGKTVLDDQTPAKGKYLFMKTHIPPTMDDSVRVQTAFELITAYDDVNHRLAWKNLLPWWLIKAERWQAVSTTADGKTVYESREVFGGIGAYLIKWFLATNLMKSFEAMADAVKTRSEQLS</sequence>
<organism evidence="1 2">
    <name type="scientific">Ganoderma sinense ZZ0214-1</name>
    <dbReference type="NCBI Taxonomy" id="1077348"/>
    <lineage>
        <taxon>Eukaryota</taxon>
        <taxon>Fungi</taxon>
        <taxon>Dikarya</taxon>
        <taxon>Basidiomycota</taxon>
        <taxon>Agaricomycotina</taxon>
        <taxon>Agaricomycetes</taxon>
        <taxon>Polyporales</taxon>
        <taxon>Polyporaceae</taxon>
        <taxon>Ganoderma</taxon>
    </lineage>
</organism>
<dbReference type="Proteomes" id="UP000230002">
    <property type="component" value="Unassembled WGS sequence"/>
</dbReference>
<dbReference type="PANTHER" id="PTHR36166:SF1">
    <property type="entry name" value="SRPBCC DOMAIN-CONTAINING PROTEIN"/>
    <property type="match status" value="1"/>
</dbReference>
<gene>
    <name evidence="1" type="ORF">GSI_12607</name>
</gene>
<dbReference type="SUPFAM" id="SSF55961">
    <property type="entry name" value="Bet v1-like"/>
    <property type="match status" value="1"/>
</dbReference>
<evidence type="ECO:0008006" key="3">
    <source>
        <dbReference type="Google" id="ProtNLM"/>
    </source>
</evidence>
<name>A0A2G8RT88_9APHY</name>
<dbReference type="CDD" id="cd07822">
    <property type="entry name" value="SRPBCC_4"/>
    <property type="match status" value="1"/>
</dbReference>
<reference evidence="1 2" key="1">
    <citation type="journal article" date="2015" name="Sci. Rep.">
        <title>Chromosome-level genome map provides insights into diverse defense mechanisms in the medicinal fungus Ganoderma sinense.</title>
        <authorList>
            <person name="Zhu Y."/>
            <person name="Xu J."/>
            <person name="Sun C."/>
            <person name="Zhou S."/>
            <person name="Xu H."/>
            <person name="Nelson D.R."/>
            <person name="Qian J."/>
            <person name="Song J."/>
            <person name="Luo H."/>
            <person name="Xiang L."/>
            <person name="Li Y."/>
            <person name="Xu Z."/>
            <person name="Ji A."/>
            <person name="Wang L."/>
            <person name="Lu S."/>
            <person name="Hayward A."/>
            <person name="Sun W."/>
            <person name="Li X."/>
            <person name="Schwartz D.C."/>
            <person name="Wang Y."/>
            <person name="Chen S."/>
        </authorList>
    </citation>
    <scope>NUCLEOTIDE SEQUENCE [LARGE SCALE GENOMIC DNA]</scope>
    <source>
        <strain evidence="1 2">ZZ0214-1</strain>
    </source>
</reference>
<dbReference type="AlphaFoldDB" id="A0A2G8RT88"/>
<dbReference type="Pfam" id="PF10604">
    <property type="entry name" value="Polyketide_cyc2"/>
    <property type="match status" value="1"/>
</dbReference>
<dbReference type="Gene3D" id="3.30.530.20">
    <property type="match status" value="1"/>
</dbReference>
<dbReference type="PANTHER" id="PTHR36166">
    <property type="entry name" value="CHROMOSOME 9, WHOLE GENOME SHOTGUN SEQUENCE"/>
    <property type="match status" value="1"/>
</dbReference>
<dbReference type="InterPro" id="IPR023393">
    <property type="entry name" value="START-like_dom_sf"/>
</dbReference>
<evidence type="ECO:0000313" key="2">
    <source>
        <dbReference type="Proteomes" id="UP000230002"/>
    </source>
</evidence>
<dbReference type="OrthoDB" id="509124at2759"/>